<dbReference type="AlphaFoldDB" id="X0SGF1"/>
<dbReference type="EMBL" id="BARS01002878">
    <property type="protein sequence ID" value="GAF74206.1"/>
    <property type="molecule type" value="Genomic_DNA"/>
</dbReference>
<protein>
    <recommendedName>
        <fullName evidence="2">YkgJ family cysteine cluster protein</fullName>
    </recommendedName>
</protein>
<reference evidence="1" key="1">
    <citation type="journal article" date="2014" name="Front. Microbiol.">
        <title>High frequency of phylogenetically diverse reductive dehalogenase-homologous genes in deep subseafloor sedimentary metagenomes.</title>
        <authorList>
            <person name="Kawai M."/>
            <person name="Futagami T."/>
            <person name="Toyoda A."/>
            <person name="Takaki Y."/>
            <person name="Nishi S."/>
            <person name="Hori S."/>
            <person name="Arai W."/>
            <person name="Tsubouchi T."/>
            <person name="Morono Y."/>
            <person name="Uchiyama I."/>
            <person name="Ito T."/>
            <person name="Fujiyama A."/>
            <person name="Inagaki F."/>
            <person name="Takami H."/>
        </authorList>
    </citation>
    <scope>NUCLEOTIDE SEQUENCE</scope>
    <source>
        <strain evidence="1">Expedition CK06-06</strain>
    </source>
</reference>
<dbReference type="InterPro" id="IPR005358">
    <property type="entry name" value="Puta_zinc/iron-chelating_dom"/>
</dbReference>
<feature type="non-terminal residue" evidence="1">
    <location>
        <position position="1"/>
    </location>
</feature>
<proteinExistence type="predicted"/>
<evidence type="ECO:0000313" key="1">
    <source>
        <dbReference type="EMBL" id="GAF74206.1"/>
    </source>
</evidence>
<gene>
    <name evidence="1" type="ORF">S01H1_05529</name>
</gene>
<dbReference type="Pfam" id="PF03692">
    <property type="entry name" value="CxxCxxCC"/>
    <property type="match status" value="1"/>
</dbReference>
<comment type="caution">
    <text evidence="1">The sequence shown here is derived from an EMBL/GenBank/DDBJ whole genome shotgun (WGS) entry which is preliminary data.</text>
</comment>
<sequence>YLARAKDEFPYQAKKDGSCEKLDEDNRCTVYADRPLLCDVGRLAEQPDMPIGRKKWFDMNYKGCEQLQMEIV</sequence>
<name>X0SGF1_9ZZZZ</name>
<organism evidence="1">
    <name type="scientific">marine sediment metagenome</name>
    <dbReference type="NCBI Taxonomy" id="412755"/>
    <lineage>
        <taxon>unclassified sequences</taxon>
        <taxon>metagenomes</taxon>
        <taxon>ecological metagenomes</taxon>
    </lineage>
</organism>
<accession>X0SGF1</accession>
<evidence type="ECO:0008006" key="2">
    <source>
        <dbReference type="Google" id="ProtNLM"/>
    </source>
</evidence>